<dbReference type="InterPro" id="IPR020843">
    <property type="entry name" value="ER"/>
</dbReference>
<dbReference type="PANTHER" id="PTHR42940">
    <property type="entry name" value="ALCOHOL DEHYDROGENASE 1-RELATED"/>
    <property type="match status" value="1"/>
</dbReference>
<evidence type="ECO:0000256" key="8">
    <source>
        <dbReference type="ARBA" id="ARBA00049243"/>
    </source>
</evidence>
<dbReference type="EMBL" id="QJSP01000004">
    <property type="protein sequence ID" value="PYE18790.1"/>
    <property type="molecule type" value="Genomic_DNA"/>
</dbReference>
<proteinExistence type="inferred from homology"/>
<feature type="domain" description="Enoyl reductase (ER)" evidence="9">
    <location>
        <begin position="13"/>
        <end position="342"/>
    </location>
</feature>
<dbReference type="GO" id="GO:0046872">
    <property type="term" value="F:metal ion binding"/>
    <property type="evidence" value="ECO:0007669"/>
    <property type="project" value="UniProtKB-KW"/>
</dbReference>
<dbReference type="SUPFAM" id="SSF51735">
    <property type="entry name" value="NAD(P)-binding Rossmann-fold domains"/>
    <property type="match status" value="1"/>
</dbReference>
<comment type="catalytic activity">
    <reaction evidence="7">
        <text>a secondary alcohol + NAD(+) = a ketone + NADH + H(+)</text>
        <dbReference type="Rhea" id="RHEA:10740"/>
        <dbReference type="ChEBI" id="CHEBI:15378"/>
        <dbReference type="ChEBI" id="CHEBI:17087"/>
        <dbReference type="ChEBI" id="CHEBI:35681"/>
        <dbReference type="ChEBI" id="CHEBI:57540"/>
        <dbReference type="ChEBI" id="CHEBI:57945"/>
        <dbReference type="EC" id="1.1.1.1"/>
    </reaction>
</comment>
<evidence type="ECO:0000256" key="1">
    <source>
        <dbReference type="ARBA" id="ARBA00001947"/>
    </source>
</evidence>
<evidence type="ECO:0000313" key="10">
    <source>
        <dbReference type="EMBL" id="PYE18790.1"/>
    </source>
</evidence>
<evidence type="ECO:0000259" key="9">
    <source>
        <dbReference type="SMART" id="SM00829"/>
    </source>
</evidence>
<protein>
    <recommendedName>
        <fullName evidence="3">alcohol dehydrogenase</fullName>
        <ecNumber evidence="3">1.1.1.1</ecNumber>
    </recommendedName>
</protein>
<comment type="catalytic activity">
    <reaction evidence="8">
        <text>a primary alcohol + NAD(+) = an aldehyde + NADH + H(+)</text>
        <dbReference type="Rhea" id="RHEA:10736"/>
        <dbReference type="ChEBI" id="CHEBI:15378"/>
        <dbReference type="ChEBI" id="CHEBI:15734"/>
        <dbReference type="ChEBI" id="CHEBI:17478"/>
        <dbReference type="ChEBI" id="CHEBI:57540"/>
        <dbReference type="ChEBI" id="CHEBI:57945"/>
        <dbReference type="EC" id="1.1.1.1"/>
    </reaction>
</comment>
<comment type="similarity">
    <text evidence="2">Belongs to the zinc-containing alcohol dehydrogenase family.</text>
</comment>
<gene>
    <name evidence="10" type="ORF">DFR67_104372</name>
</gene>
<dbReference type="Pfam" id="PF00107">
    <property type="entry name" value="ADH_zinc_N"/>
    <property type="match status" value="1"/>
</dbReference>
<dbReference type="OrthoDB" id="3567264at2"/>
<evidence type="ECO:0000256" key="4">
    <source>
        <dbReference type="ARBA" id="ARBA00022723"/>
    </source>
</evidence>
<dbReference type="PANTHER" id="PTHR42940:SF8">
    <property type="entry name" value="VACUOLAR PROTEIN SORTING-ASSOCIATED PROTEIN 11"/>
    <property type="match status" value="1"/>
</dbReference>
<comment type="cofactor">
    <cofactor evidence="1">
        <name>Zn(2+)</name>
        <dbReference type="ChEBI" id="CHEBI:29105"/>
    </cofactor>
</comment>
<dbReference type="SMART" id="SM00829">
    <property type="entry name" value="PKS_ER"/>
    <property type="match status" value="1"/>
</dbReference>
<dbReference type="Proteomes" id="UP000247591">
    <property type="component" value="Unassembled WGS sequence"/>
</dbReference>
<keyword evidence="4" id="KW-0479">Metal-binding</keyword>
<dbReference type="Pfam" id="PF08240">
    <property type="entry name" value="ADH_N"/>
    <property type="match status" value="1"/>
</dbReference>
<dbReference type="Gene3D" id="3.90.180.10">
    <property type="entry name" value="Medium-chain alcohol dehydrogenases, catalytic domain"/>
    <property type="match status" value="1"/>
</dbReference>
<keyword evidence="11" id="KW-1185">Reference proteome</keyword>
<keyword evidence="6" id="KW-0560">Oxidoreductase</keyword>
<organism evidence="10 11">
    <name type="scientific">Williamsia limnetica</name>
    <dbReference type="NCBI Taxonomy" id="882452"/>
    <lineage>
        <taxon>Bacteria</taxon>
        <taxon>Bacillati</taxon>
        <taxon>Actinomycetota</taxon>
        <taxon>Actinomycetes</taxon>
        <taxon>Mycobacteriales</taxon>
        <taxon>Nocardiaceae</taxon>
        <taxon>Williamsia</taxon>
    </lineage>
</organism>
<dbReference type="AlphaFoldDB" id="A0A318RQ74"/>
<evidence type="ECO:0000256" key="3">
    <source>
        <dbReference type="ARBA" id="ARBA00013190"/>
    </source>
</evidence>
<dbReference type="CDD" id="cd05284">
    <property type="entry name" value="arabinose_DH_like"/>
    <property type="match status" value="1"/>
</dbReference>
<dbReference type="EC" id="1.1.1.1" evidence="3"/>
<accession>A0A318RQ74</accession>
<reference evidence="10 11" key="1">
    <citation type="submission" date="2018-06" db="EMBL/GenBank/DDBJ databases">
        <title>Genomic Encyclopedia of Type Strains, Phase IV (KMG-IV): sequencing the most valuable type-strain genomes for metagenomic binning, comparative biology and taxonomic classification.</title>
        <authorList>
            <person name="Goeker M."/>
        </authorList>
    </citation>
    <scope>NUCLEOTIDE SEQUENCE [LARGE SCALE GENOMIC DNA]</scope>
    <source>
        <strain evidence="10 11">DSM 45521</strain>
    </source>
</reference>
<evidence type="ECO:0000256" key="6">
    <source>
        <dbReference type="ARBA" id="ARBA00023002"/>
    </source>
</evidence>
<sequence>MTTMRALQYREFGARPEVVEIDRPVPGAGEVLLQMTASGACHSDEFIMSTPADQYVFAPLPLTLGHEGAGVVAELGPGTTGVEVGDSVLVYGPWGCGVCHSCAQGSENNCVHGISAPGIHRPGTMAEYMIVDDVRHLVPLGELDPIPSVSLTDAALTPYHAIKPSLPALIPGTTALVIGVGGLGHVGVQLLKALTQATIIAVDINQASISHALELGADHAFASDGDAAERIRELTGARGADVVFDFVGAEPTAALAQSTVAIAGQIVMVGVSTGAVPVGYLTLPFDVSVRVVNWGTRAELIEVVELARRGAIEIAVEEFAMDAAPDAYERLHAGQIRGRAVVVPTR</sequence>
<dbReference type="InterPro" id="IPR011032">
    <property type="entry name" value="GroES-like_sf"/>
</dbReference>
<evidence type="ECO:0000256" key="7">
    <source>
        <dbReference type="ARBA" id="ARBA00049164"/>
    </source>
</evidence>
<evidence type="ECO:0000256" key="5">
    <source>
        <dbReference type="ARBA" id="ARBA00022833"/>
    </source>
</evidence>
<dbReference type="InterPro" id="IPR013154">
    <property type="entry name" value="ADH-like_N"/>
</dbReference>
<dbReference type="SUPFAM" id="SSF50129">
    <property type="entry name" value="GroES-like"/>
    <property type="match status" value="1"/>
</dbReference>
<dbReference type="GO" id="GO:0004022">
    <property type="term" value="F:alcohol dehydrogenase (NAD+) activity"/>
    <property type="evidence" value="ECO:0007669"/>
    <property type="project" value="UniProtKB-EC"/>
</dbReference>
<evidence type="ECO:0000313" key="11">
    <source>
        <dbReference type="Proteomes" id="UP000247591"/>
    </source>
</evidence>
<comment type="caution">
    <text evidence="10">The sequence shown here is derived from an EMBL/GenBank/DDBJ whole genome shotgun (WGS) entry which is preliminary data.</text>
</comment>
<dbReference type="Gene3D" id="3.40.50.720">
    <property type="entry name" value="NAD(P)-binding Rossmann-like Domain"/>
    <property type="match status" value="1"/>
</dbReference>
<dbReference type="InterPro" id="IPR036291">
    <property type="entry name" value="NAD(P)-bd_dom_sf"/>
</dbReference>
<evidence type="ECO:0000256" key="2">
    <source>
        <dbReference type="ARBA" id="ARBA00008072"/>
    </source>
</evidence>
<dbReference type="InterPro" id="IPR013149">
    <property type="entry name" value="ADH-like_C"/>
</dbReference>
<keyword evidence="5" id="KW-0862">Zinc</keyword>
<name>A0A318RQ74_WILLI</name>